<dbReference type="AlphaFoldDB" id="A0A0C2X166"/>
<name>A0A0C2X166_AMAMK</name>
<organism evidence="1 2">
    <name type="scientific">Amanita muscaria (strain Koide BX008)</name>
    <dbReference type="NCBI Taxonomy" id="946122"/>
    <lineage>
        <taxon>Eukaryota</taxon>
        <taxon>Fungi</taxon>
        <taxon>Dikarya</taxon>
        <taxon>Basidiomycota</taxon>
        <taxon>Agaricomycotina</taxon>
        <taxon>Agaricomycetes</taxon>
        <taxon>Agaricomycetidae</taxon>
        <taxon>Agaricales</taxon>
        <taxon>Pluteineae</taxon>
        <taxon>Amanitaceae</taxon>
        <taxon>Amanita</taxon>
    </lineage>
</organism>
<accession>A0A0C2X166</accession>
<dbReference type="Proteomes" id="UP000054549">
    <property type="component" value="Unassembled WGS sequence"/>
</dbReference>
<evidence type="ECO:0000313" key="1">
    <source>
        <dbReference type="EMBL" id="KIL62876.1"/>
    </source>
</evidence>
<gene>
    <name evidence="1" type="ORF">M378DRAFT_165149</name>
</gene>
<dbReference type="HOGENOM" id="CLU_2819349_0_0_1"/>
<dbReference type="InParanoid" id="A0A0C2X166"/>
<proteinExistence type="predicted"/>
<dbReference type="EMBL" id="KN818265">
    <property type="protein sequence ID" value="KIL62876.1"/>
    <property type="molecule type" value="Genomic_DNA"/>
</dbReference>
<reference evidence="1 2" key="1">
    <citation type="submission" date="2014-04" db="EMBL/GenBank/DDBJ databases">
        <title>Evolutionary Origins and Diversification of the Mycorrhizal Mutualists.</title>
        <authorList>
            <consortium name="DOE Joint Genome Institute"/>
            <consortium name="Mycorrhizal Genomics Consortium"/>
            <person name="Kohler A."/>
            <person name="Kuo A."/>
            <person name="Nagy L.G."/>
            <person name="Floudas D."/>
            <person name="Copeland A."/>
            <person name="Barry K.W."/>
            <person name="Cichocki N."/>
            <person name="Veneault-Fourrey C."/>
            <person name="LaButti K."/>
            <person name="Lindquist E.A."/>
            <person name="Lipzen A."/>
            <person name="Lundell T."/>
            <person name="Morin E."/>
            <person name="Murat C."/>
            <person name="Riley R."/>
            <person name="Ohm R."/>
            <person name="Sun H."/>
            <person name="Tunlid A."/>
            <person name="Henrissat B."/>
            <person name="Grigoriev I.V."/>
            <person name="Hibbett D.S."/>
            <person name="Martin F."/>
        </authorList>
    </citation>
    <scope>NUCLEOTIDE SEQUENCE [LARGE SCALE GENOMIC DNA]</scope>
    <source>
        <strain evidence="1 2">Koide BX008</strain>
    </source>
</reference>
<keyword evidence="2" id="KW-1185">Reference proteome</keyword>
<protein>
    <submittedName>
        <fullName evidence="1">Uncharacterized protein</fullName>
    </submittedName>
</protein>
<evidence type="ECO:0000313" key="2">
    <source>
        <dbReference type="Proteomes" id="UP000054549"/>
    </source>
</evidence>
<feature type="non-terminal residue" evidence="1">
    <location>
        <position position="1"/>
    </location>
</feature>
<sequence>HRIRTRQTFKLISMTPFLVYNLVYGWPTLRFLRATSLDKLPRIITKFWLREGRSMIVFRHLLFHFQH</sequence>